<dbReference type="Pfam" id="PF02096">
    <property type="entry name" value="60KD_IMP"/>
    <property type="match status" value="1"/>
</dbReference>
<dbReference type="AlphaFoldDB" id="A0A2H4ZQH2"/>
<feature type="transmembrane region" description="Helical" evidence="11">
    <location>
        <begin position="24"/>
        <end position="44"/>
    </location>
</feature>
<dbReference type="InterPro" id="IPR028055">
    <property type="entry name" value="YidC/Oxa/ALB_C"/>
</dbReference>
<proteinExistence type="inferred from homology"/>
<evidence type="ECO:0000256" key="2">
    <source>
        <dbReference type="ARBA" id="ARBA00022448"/>
    </source>
</evidence>
<dbReference type="PANTHER" id="PTHR12428">
    <property type="entry name" value="OXA1"/>
    <property type="match status" value="1"/>
</dbReference>
<comment type="subcellular location">
    <subcellularLocation>
        <location evidence="1">Cell membrane</location>
        <topology evidence="1">Multi-pass membrane protein</topology>
    </subcellularLocation>
    <subcellularLocation>
        <location evidence="9">Membrane</location>
        <topology evidence="9">Multi-pass membrane protein</topology>
    </subcellularLocation>
</comment>
<keyword evidence="5" id="KW-0653">Protein transport</keyword>
<dbReference type="GO" id="GO:0051205">
    <property type="term" value="P:protein insertion into membrane"/>
    <property type="evidence" value="ECO:0007669"/>
    <property type="project" value="TreeGrafter"/>
</dbReference>
<dbReference type="EMBL" id="MG264610">
    <property type="protein sequence ID" value="AUG32782.1"/>
    <property type="molecule type" value="Genomic_DNA"/>
</dbReference>
<keyword evidence="4 9" id="KW-0812">Transmembrane</keyword>
<feature type="region of interest" description="Disordered" evidence="10">
    <location>
        <begin position="356"/>
        <end position="381"/>
    </location>
</feature>
<keyword evidence="2" id="KW-0813">Transport</keyword>
<name>A0A2H4ZQH2_9EUKA</name>
<evidence type="ECO:0000313" key="13">
    <source>
        <dbReference type="EMBL" id="AUG32782.1"/>
    </source>
</evidence>
<comment type="similarity">
    <text evidence="9">Belongs to the OXA1/ALB3/YidC family.</text>
</comment>
<feature type="domain" description="Membrane insertase YidC/Oxa/ALB C-terminal" evidence="12">
    <location>
        <begin position="24"/>
        <end position="337"/>
    </location>
</feature>
<protein>
    <submittedName>
        <fullName evidence="13">Putative inner membrane protein translocase component YidC</fullName>
    </submittedName>
</protein>
<evidence type="ECO:0000256" key="10">
    <source>
        <dbReference type="SAM" id="MobiDB-lite"/>
    </source>
</evidence>
<keyword evidence="3" id="KW-1003">Cell membrane</keyword>
<dbReference type="NCBIfam" id="NF002734">
    <property type="entry name" value="PRK02654.1"/>
    <property type="match status" value="1"/>
</dbReference>
<evidence type="ECO:0000256" key="9">
    <source>
        <dbReference type="RuleBase" id="RU003945"/>
    </source>
</evidence>
<evidence type="ECO:0000256" key="8">
    <source>
        <dbReference type="ARBA" id="ARBA00023186"/>
    </source>
</evidence>
<evidence type="ECO:0000256" key="5">
    <source>
        <dbReference type="ARBA" id="ARBA00022927"/>
    </source>
</evidence>
<feature type="compositionally biased region" description="Polar residues" evidence="10">
    <location>
        <begin position="356"/>
        <end position="372"/>
    </location>
</feature>
<sequence>MIGYISDNLLLPILDFFYGLVPSYGLAIIALTVVIRLALFPLSAGSIRSARRMRIAQPVMQKRQAEIKNRYANNPQKQQEELGKLMKEFGSPLSGCLPLLVQMPILFALFATLRGSPFADVPYTVNLKVLNTDQIASVEAKPFTTPSHSIFISETSHVPVVATLSTGTKLGIGEKANLQLQTKSGEEFTSILKNVKNGGNFIPRWNVTKGDEVVSISNDGTISALGVGDATVETKIPGLAARSGFLFIKALGQVGLYTDGNINWDIVALVLAFGTSLFISQFLSGMGMPANPQQSTANKLTPVMITGMFLFFPLPAGVLLYMVIANIFQALQTFLLTQEALPENLQTILEQQLANQGPNTSSVSEGVSNTQRLPFERKGKK</sequence>
<evidence type="ECO:0000256" key="11">
    <source>
        <dbReference type="SAM" id="Phobius"/>
    </source>
</evidence>
<dbReference type="CDD" id="cd20070">
    <property type="entry name" value="5TM_YidC_Alb3"/>
    <property type="match status" value="1"/>
</dbReference>
<dbReference type="GO" id="GO:0005886">
    <property type="term" value="C:plasma membrane"/>
    <property type="evidence" value="ECO:0007669"/>
    <property type="project" value="UniProtKB-SubCell"/>
</dbReference>
<keyword evidence="6 11" id="KW-1133">Transmembrane helix</keyword>
<gene>
    <name evidence="13" type="ORF">PLO_810</name>
</gene>
<organism evidence="13">
    <name type="scientific">Paulinella longichromatophora</name>
    <dbReference type="NCBI Taxonomy" id="1708747"/>
    <lineage>
        <taxon>Eukaryota</taxon>
        <taxon>Sar</taxon>
        <taxon>Rhizaria</taxon>
        <taxon>Cercozoa</taxon>
        <taxon>Imbricatea</taxon>
        <taxon>Silicofilosea</taxon>
        <taxon>Euglyphida</taxon>
        <taxon>Paulinellidae</taxon>
        <taxon>Paulinella</taxon>
    </lineage>
</organism>
<dbReference type="PANTHER" id="PTHR12428:SF65">
    <property type="entry name" value="CYTOCHROME C OXIDASE ASSEMBLY PROTEIN COX18, MITOCHONDRIAL"/>
    <property type="match status" value="1"/>
</dbReference>
<accession>A0A2H4ZQH2</accession>
<feature type="transmembrane region" description="Helical" evidence="11">
    <location>
        <begin position="303"/>
        <end position="328"/>
    </location>
</feature>
<evidence type="ECO:0000256" key="4">
    <source>
        <dbReference type="ARBA" id="ARBA00022692"/>
    </source>
</evidence>
<keyword evidence="7 11" id="KW-0472">Membrane</keyword>
<evidence type="ECO:0000256" key="6">
    <source>
        <dbReference type="ARBA" id="ARBA00022989"/>
    </source>
</evidence>
<evidence type="ECO:0000259" key="12">
    <source>
        <dbReference type="Pfam" id="PF02096"/>
    </source>
</evidence>
<geneLocation type="plastid" evidence="13"/>
<dbReference type="InterPro" id="IPR001708">
    <property type="entry name" value="YidC/ALB3/OXA1/COX18"/>
</dbReference>
<reference evidence="13" key="1">
    <citation type="submission" date="2017-10" db="EMBL/GenBank/DDBJ databases">
        <title>Paulinella longichromatophora chromatophore genome.</title>
        <authorList>
            <person name="Lhee D."/>
            <person name="Yoon H.S."/>
        </authorList>
    </citation>
    <scope>NUCLEOTIDE SEQUENCE</scope>
</reference>
<dbReference type="GO" id="GO:0032977">
    <property type="term" value="F:membrane insertase activity"/>
    <property type="evidence" value="ECO:0007669"/>
    <property type="project" value="InterPro"/>
</dbReference>
<evidence type="ECO:0000256" key="3">
    <source>
        <dbReference type="ARBA" id="ARBA00022475"/>
    </source>
</evidence>
<dbReference type="NCBIfam" id="TIGR03592">
    <property type="entry name" value="yidC_oxa1_cterm"/>
    <property type="match status" value="1"/>
</dbReference>
<keyword evidence="13" id="KW-0934">Plastid</keyword>
<evidence type="ECO:0000256" key="7">
    <source>
        <dbReference type="ARBA" id="ARBA00023136"/>
    </source>
</evidence>
<feature type="transmembrane region" description="Helical" evidence="11">
    <location>
        <begin position="266"/>
        <end position="283"/>
    </location>
</feature>
<evidence type="ECO:0000256" key="1">
    <source>
        <dbReference type="ARBA" id="ARBA00004651"/>
    </source>
</evidence>
<keyword evidence="8" id="KW-0143">Chaperone</keyword>
<dbReference type="GO" id="GO:0015031">
    <property type="term" value="P:protein transport"/>
    <property type="evidence" value="ECO:0007669"/>
    <property type="project" value="UniProtKB-KW"/>
</dbReference>
<dbReference type="InterPro" id="IPR047196">
    <property type="entry name" value="YidC_ALB_C"/>
</dbReference>